<proteinExistence type="inferred from homology"/>
<dbReference type="RefSeq" id="WP_002594625.1">
    <property type="nucleotide sequence ID" value="NZ_KB850992.1"/>
</dbReference>
<sequence>MTDTFRQQMDRELGLLGIKLNEKQLDQFFTYYEMLVEKNKVMNLTAITDEADVVSKHFSDSVSLFRVLKKVMDSGDGCCGSGVYEEGMLKGKSIIDVGTGAGFPGIPLKIAFPGIKLTLLDSLNKRVKFLEEVCNELGLQNVEFIHGRAEDIGRQKEHREMYDLCVSRAVANLSSLSEYCMPFVKIGGFFVPYKSGEIEDELRSAGKAVGILGGELVFVDKFMLPGTDVSRSLVIIKKVKGISKKYPRKAGMPTKEPLG</sequence>
<feature type="binding site" evidence="6">
    <location>
        <position position="103"/>
    </location>
    <ligand>
        <name>S-adenosyl-L-methionine</name>
        <dbReference type="ChEBI" id="CHEBI:59789"/>
    </ligand>
</feature>
<dbReference type="InterPro" id="IPR003682">
    <property type="entry name" value="rRNA_ssu_MeTfrase_G"/>
</dbReference>
<feature type="binding site" evidence="6">
    <location>
        <begin position="149"/>
        <end position="150"/>
    </location>
    <ligand>
        <name>S-adenosyl-L-methionine</name>
        <dbReference type="ChEBI" id="CHEBI:59789"/>
    </ligand>
</feature>
<dbReference type="Gene3D" id="3.40.50.150">
    <property type="entry name" value="Vaccinia Virus protein VP39"/>
    <property type="match status" value="1"/>
</dbReference>
<gene>
    <name evidence="6" type="primary">rsmG</name>
    <name evidence="7" type="ORF">HMPREF1090_05115</name>
</gene>
<dbReference type="InterPro" id="IPR029063">
    <property type="entry name" value="SAM-dependent_MTases_sf"/>
</dbReference>
<organism evidence="7 8">
    <name type="scientific">[Clostridium] clostridioforme 90A8</name>
    <dbReference type="NCBI Taxonomy" id="999408"/>
    <lineage>
        <taxon>Bacteria</taxon>
        <taxon>Bacillati</taxon>
        <taxon>Bacillota</taxon>
        <taxon>Clostridia</taxon>
        <taxon>Lachnospirales</taxon>
        <taxon>Lachnospiraceae</taxon>
        <taxon>Enterocloster</taxon>
    </lineage>
</organism>
<dbReference type="NCBIfam" id="TIGR00138">
    <property type="entry name" value="rsmG_gidB"/>
    <property type="match status" value="1"/>
</dbReference>
<dbReference type="PANTHER" id="PTHR31760:SF0">
    <property type="entry name" value="S-ADENOSYL-L-METHIONINE-DEPENDENT METHYLTRANSFERASES SUPERFAMILY PROTEIN"/>
    <property type="match status" value="1"/>
</dbReference>
<keyword evidence="1 6" id="KW-0963">Cytoplasm</keyword>
<comment type="caution">
    <text evidence="6">Lacks conserved residue(s) required for the propagation of feature annotation.</text>
</comment>
<keyword evidence="2 6" id="KW-0698">rRNA processing</keyword>
<dbReference type="SUPFAM" id="SSF53335">
    <property type="entry name" value="S-adenosyl-L-methionine-dependent methyltransferases"/>
    <property type="match status" value="1"/>
</dbReference>
<evidence type="ECO:0000256" key="2">
    <source>
        <dbReference type="ARBA" id="ARBA00022552"/>
    </source>
</evidence>
<dbReference type="GO" id="GO:0005829">
    <property type="term" value="C:cytosol"/>
    <property type="evidence" value="ECO:0007669"/>
    <property type="project" value="TreeGrafter"/>
</dbReference>
<dbReference type="HOGENOM" id="CLU_065341_0_0_9"/>
<dbReference type="Proteomes" id="UP000013085">
    <property type="component" value="Unassembled WGS sequence"/>
</dbReference>
<dbReference type="PIRSF" id="PIRSF003078">
    <property type="entry name" value="GidB"/>
    <property type="match status" value="1"/>
</dbReference>
<evidence type="ECO:0000256" key="1">
    <source>
        <dbReference type="ARBA" id="ARBA00022490"/>
    </source>
</evidence>
<dbReference type="PANTHER" id="PTHR31760">
    <property type="entry name" value="S-ADENOSYL-L-METHIONINE-DEPENDENT METHYLTRANSFERASES SUPERFAMILY PROTEIN"/>
    <property type="match status" value="1"/>
</dbReference>
<keyword evidence="3 6" id="KW-0489">Methyltransferase</keyword>
<protein>
    <recommendedName>
        <fullName evidence="6">Ribosomal RNA small subunit methyltransferase G</fullName>
        <ecNumber evidence="6">2.1.1.-</ecNumber>
    </recommendedName>
    <alternativeName>
        <fullName evidence="6">16S rRNA 7-methylguanosine methyltransferase</fullName>
        <shortName evidence="6">16S rRNA m7G methyltransferase</shortName>
    </alternativeName>
</protein>
<dbReference type="HAMAP" id="MF_00074">
    <property type="entry name" value="16SrRNA_methyltr_G"/>
    <property type="match status" value="1"/>
</dbReference>
<accession>A0A0E2H3H8</accession>
<comment type="similarity">
    <text evidence="6">Belongs to the methyltransferase superfamily. RNA methyltransferase RsmG family.</text>
</comment>
<evidence type="ECO:0000256" key="5">
    <source>
        <dbReference type="ARBA" id="ARBA00022691"/>
    </source>
</evidence>
<feature type="binding site" evidence="6">
    <location>
        <position position="98"/>
    </location>
    <ligand>
        <name>S-adenosyl-L-methionine</name>
        <dbReference type="ChEBI" id="CHEBI:59789"/>
    </ligand>
</feature>
<evidence type="ECO:0000256" key="3">
    <source>
        <dbReference type="ARBA" id="ARBA00022603"/>
    </source>
</evidence>
<feature type="binding site" evidence="6">
    <location>
        <position position="168"/>
    </location>
    <ligand>
        <name>S-adenosyl-L-methionine</name>
        <dbReference type="ChEBI" id="CHEBI:59789"/>
    </ligand>
</feature>
<dbReference type="FunFam" id="3.40.50.150:FF:000041">
    <property type="entry name" value="Ribosomal RNA small subunit methyltransferase G"/>
    <property type="match status" value="1"/>
</dbReference>
<comment type="subcellular location">
    <subcellularLocation>
        <location evidence="6">Cytoplasm</location>
    </subcellularLocation>
</comment>
<dbReference type="AlphaFoldDB" id="A0A0E2H3H8"/>
<evidence type="ECO:0000313" key="7">
    <source>
        <dbReference type="EMBL" id="ENZ07598.1"/>
    </source>
</evidence>
<dbReference type="CDD" id="cd02440">
    <property type="entry name" value="AdoMet_MTases"/>
    <property type="match status" value="1"/>
</dbReference>
<keyword evidence="4 6" id="KW-0808">Transferase</keyword>
<evidence type="ECO:0000313" key="8">
    <source>
        <dbReference type="Proteomes" id="UP000013085"/>
    </source>
</evidence>
<comment type="function">
    <text evidence="6">Specifically methylates the N7 position of a guanine in 16S rRNA.</text>
</comment>
<comment type="caution">
    <text evidence="7">The sequence shown here is derived from an EMBL/GenBank/DDBJ whole genome shotgun (WGS) entry which is preliminary data.</text>
</comment>
<dbReference type="EC" id="2.1.1.-" evidence="6"/>
<dbReference type="PATRIC" id="fig|999408.3.peg.5499"/>
<evidence type="ECO:0000256" key="4">
    <source>
        <dbReference type="ARBA" id="ARBA00022679"/>
    </source>
</evidence>
<evidence type="ECO:0000256" key="6">
    <source>
        <dbReference type="HAMAP-Rule" id="MF_00074"/>
    </source>
</evidence>
<name>A0A0E2H3H8_9FIRM</name>
<dbReference type="EMBL" id="AGYR01000065">
    <property type="protein sequence ID" value="ENZ07598.1"/>
    <property type="molecule type" value="Genomic_DNA"/>
</dbReference>
<reference evidence="7 8" key="1">
    <citation type="submission" date="2013-01" db="EMBL/GenBank/DDBJ databases">
        <title>The Genome Sequence of Clostridium clostridioforme 90A8.</title>
        <authorList>
            <consortium name="The Broad Institute Genome Sequencing Platform"/>
            <person name="Earl A."/>
            <person name="Ward D."/>
            <person name="Feldgarden M."/>
            <person name="Gevers D."/>
            <person name="Courvalin P."/>
            <person name="Lambert T."/>
            <person name="Walker B."/>
            <person name="Young S.K."/>
            <person name="Zeng Q."/>
            <person name="Gargeya S."/>
            <person name="Fitzgerald M."/>
            <person name="Haas B."/>
            <person name="Abouelleil A."/>
            <person name="Alvarado L."/>
            <person name="Arachchi H.M."/>
            <person name="Berlin A.M."/>
            <person name="Chapman S.B."/>
            <person name="Dewar J."/>
            <person name="Goldberg J."/>
            <person name="Griggs A."/>
            <person name="Gujja S."/>
            <person name="Hansen M."/>
            <person name="Howarth C."/>
            <person name="Imamovic A."/>
            <person name="Larimer J."/>
            <person name="McCowan C."/>
            <person name="Murphy C."/>
            <person name="Neiman D."/>
            <person name="Pearson M."/>
            <person name="Priest M."/>
            <person name="Roberts A."/>
            <person name="Saif S."/>
            <person name="Shea T."/>
            <person name="Sisk P."/>
            <person name="Sykes S."/>
            <person name="Wortman J."/>
            <person name="Nusbaum C."/>
            <person name="Birren B."/>
        </authorList>
    </citation>
    <scope>NUCLEOTIDE SEQUENCE [LARGE SCALE GENOMIC DNA]</scope>
    <source>
        <strain evidence="7 8">90A8</strain>
    </source>
</reference>
<dbReference type="GO" id="GO:0070043">
    <property type="term" value="F:rRNA (guanine-N7-)-methyltransferase activity"/>
    <property type="evidence" value="ECO:0007669"/>
    <property type="project" value="UniProtKB-UniRule"/>
</dbReference>
<dbReference type="Pfam" id="PF02527">
    <property type="entry name" value="GidB"/>
    <property type="match status" value="2"/>
</dbReference>
<keyword evidence="5 6" id="KW-0949">S-adenosyl-L-methionine</keyword>